<keyword evidence="2" id="KW-0813">Transport</keyword>
<proteinExistence type="predicted"/>
<dbReference type="SUPFAM" id="SSF53850">
    <property type="entry name" value="Periplasmic binding protein-like II"/>
    <property type="match status" value="1"/>
</dbReference>
<organism evidence="6">
    <name type="scientific">freshwater metagenome</name>
    <dbReference type="NCBI Taxonomy" id="449393"/>
    <lineage>
        <taxon>unclassified sequences</taxon>
        <taxon>metagenomes</taxon>
        <taxon>ecological metagenomes</taxon>
    </lineage>
</organism>
<feature type="transmembrane region" description="Helical" evidence="5">
    <location>
        <begin position="24"/>
        <end position="44"/>
    </location>
</feature>
<keyword evidence="5" id="KW-0472">Membrane</keyword>
<comment type="subcellular location">
    <subcellularLocation>
        <location evidence="1">Periplasm</location>
    </subcellularLocation>
</comment>
<keyword evidence="4" id="KW-0574">Periplasm</keyword>
<protein>
    <submittedName>
        <fullName evidence="6">Unannotated protein</fullName>
    </submittedName>
</protein>
<evidence type="ECO:0000313" key="7">
    <source>
        <dbReference type="EMBL" id="CAB4768054.1"/>
    </source>
</evidence>
<keyword evidence="3" id="KW-0732">Signal</keyword>
<name>A0A6J6IF55_9ZZZZ</name>
<dbReference type="InterPro" id="IPR006059">
    <property type="entry name" value="SBP"/>
</dbReference>
<gene>
    <name evidence="6" type="ORF">UFOPK1939_00503</name>
    <name evidence="7" type="ORF">UFOPK2938_00005</name>
</gene>
<dbReference type="AlphaFoldDB" id="A0A6J6IF55"/>
<dbReference type="Gene3D" id="3.40.190.10">
    <property type="entry name" value="Periplasmic binding protein-like II"/>
    <property type="match status" value="2"/>
</dbReference>
<reference evidence="6" key="1">
    <citation type="submission" date="2020-05" db="EMBL/GenBank/DDBJ databases">
        <authorList>
            <person name="Chiriac C."/>
            <person name="Salcher M."/>
            <person name="Ghai R."/>
            <person name="Kavagutti S V."/>
        </authorList>
    </citation>
    <scope>NUCLEOTIDE SEQUENCE</scope>
</reference>
<dbReference type="GO" id="GO:0019808">
    <property type="term" value="F:polyamine binding"/>
    <property type="evidence" value="ECO:0007669"/>
    <property type="project" value="InterPro"/>
</dbReference>
<accession>A0A6J6IF55</accession>
<dbReference type="GO" id="GO:0015846">
    <property type="term" value="P:polyamine transport"/>
    <property type="evidence" value="ECO:0007669"/>
    <property type="project" value="InterPro"/>
</dbReference>
<dbReference type="PANTHER" id="PTHR30222">
    <property type="entry name" value="SPERMIDINE/PUTRESCINE-BINDING PERIPLASMIC PROTEIN"/>
    <property type="match status" value="1"/>
</dbReference>
<dbReference type="CDD" id="cd13590">
    <property type="entry name" value="PBP2_PotD_PotF_like"/>
    <property type="match status" value="1"/>
</dbReference>
<dbReference type="InterPro" id="IPR006311">
    <property type="entry name" value="TAT_signal"/>
</dbReference>
<keyword evidence="5" id="KW-0812">Transmembrane</keyword>
<dbReference type="PRINTS" id="PR00909">
    <property type="entry name" value="SPERMDNBNDNG"/>
</dbReference>
<evidence type="ECO:0000256" key="1">
    <source>
        <dbReference type="ARBA" id="ARBA00004418"/>
    </source>
</evidence>
<evidence type="ECO:0000313" key="6">
    <source>
        <dbReference type="EMBL" id="CAB4620158.1"/>
    </source>
</evidence>
<sequence>MNQEQEITPESAALLRGAMQRRTVLAGAGGVALAAFLAACGASGNGSTPSTTAAAGKDLSATEKKLRWQNWPAYMDKEGGKGSTLTTFEKQSGVDVNYTTEIDDNITFTNSVQQQLQRQQPTGYDIVVLTDWMAGKWIANGWALPLNKENIPNAKNLRPQLVEVPFDKGRNYSLPWMSGFAGIGINKKVFKKLTGKSEIKSIDDLWDPKLKGRITVLSEMRDTMGLIMMSQGKDIGNFTDADFQDALAVLKDKVDSGQVRQVTGNGYLPELESGAIAASTAWSGDVDGNPDLAWFVPESGATYWTDNMLIPALASHKTNAEKAMNFYYDPENAGRLIAGGVTYVTPVPSAKPTVQKLDAELAKNPLIFPSEQFLANTQIFKVLTAEENDNYTQLFNDVVGA</sequence>
<evidence type="ECO:0000256" key="4">
    <source>
        <dbReference type="ARBA" id="ARBA00022764"/>
    </source>
</evidence>
<evidence type="ECO:0000256" key="5">
    <source>
        <dbReference type="SAM" id="Phobius"/>
    </source>
</evidence>
<dbReference type="Pfam" id="PF13416">
    <property type="entry name" value="SBP_bac_8"/>
    <property type="match status" value="1"/>
</dbReference>
<dbReference type="GO" id="GO:0042597">
    <property type="term" value="C:periplasmic space"/>
    <property type="evidence" value="ECO:0007669"/>
    <property type="project" value="UniProtKB-SubCell"/>
</dbReference>
<dbReference type="EMBL" id="CAEZVF010000057">
    <property type="protein sequence ID" value="CAB4620158.1"/>
    <property type="molecule type" value="Genomic_DNA"/>
</dbReference>
<evidence type="ECO:0000256" key="2">
    <source>
        <dbReference type="ARBA" id="ARBA00022448"/>
    </source>
</evidence>
<dbReference type="InterPro" id="IPR001188">
    <property type="entry name" value="Sperm_putr-bd"/>
</dbReference>
<dbReference type="PROSITE" id="PS51318">
    <property type="entry name" value="TAT"/>
    <property type="match status" value="1"/>
</dbReference>
<evidence type="ECO:0000256" key="3">
    <source>
        <dbReference type="ARBA" id="ARBA00022729"/>
    </source>
</evidence>
<dbReference type="PANTHER" id="PTHR30222:SF17">
    <property type="entry name" value="SPERMIDINE_PUTRESCINE-BINDING PERIPLASMIC PROTEIN"/>
    <property type="match status" value="1"/>
</dbReference>
<dbReference type="EMBL" id="CAEZZX010000001">
    <property type="protein sequence ID" value="CAB4768054.1"/>
    <property type="molecule type" value="Genomic_DNA"/>
</dbReference>
<keyword evidence="5" id="KW-1133">Transmembrane helix</keyword>